<evidence type="ECO:0000313" key="1">
    <source>
        <dbReference type="EMBL" id="CAI9916300.1"/>
    </source>
</evidence>
<dbReference type="Proteomes" id="UP001642409">
    <property type="component" value="Unassembled WGS sequence"/>
</dbReference>
<dbReference type="Gene3D" id="1.25.40.20">
    <property type="entry name" value="Ankyrin repeat-containing domain"/>
    <property type="match status" value="1"/>
</dbReference>
<gene>
    <name evidence="1" type="ORF">HINF_LOCUS3945</name>
    <name evidence="2" type="ORF">HINF_LOCUS56653</name>
</gene>
<dbReference type="SUPFAM" id="SSF48403">
    <property type="entry name" value="Ankyrin repeat"/>
    <property type="match status" value="1"/>
</dbReference>
<name>A0AA86TFJ6_9EUKA</name>
<dbReference type="PANTHER" id="PTHR24120">
    <property type="entry name" value="GH07239P"/>
    <property type="match status" value="1"/>
</dbReference>
<evidence type="ECO:0000313" key="3">
    <source>
        <dbReference type="Proteomes" id="UP001642409"/>
    </source>
</evidence>
<dbReference type="EMBL" id="CAXDID020000307">
    <property type="protein sequence ID" value="CAL6074331.1"/>
    <property type="molecule type" value="Genomic_DNA"/>
</dbReference>
<accession>A0AA86TFJ6</accession>
<comment type="caution">
    <text evidence="1">The sequence shown here is derived from an EMBL/GenBank/DDBJ whole genome shotgun (WGS) entry which is preliminary data.</text>
</comment>
<protein>
    <submittedName>
        <fullName evidence="1">Ankyrin repeat-containing protein</fullName>
    </submittedName>
    <submittedName>
        <fullName evidence="2">Ankyrin_repeat-containing protein</fullName>
    </submittedName>
</protein>
<organism evidence="1">
    <name type="scientific">Hexamita inflata</name>
    <dbReference type="NCBI Taxonomy" id="28002"/>
    <lineage>
        <taxon>Eukaryota</taxon>
        <taxon>Metamonada</taxon>
        <taxon>Diplomonadida</taxon>
        <taxon>Hexamitidae</taxon>
        <taxon>Hexamitinae</taxon>
        <taxon>Hexamita</taxon>
    </lineage>
</organism>
<dbReference type="AlphaFoldDB" id="A0AA86TFJ6"/>
<dbReference type="EMBL" id="CATOUU010000096">
    <property type="protein sequence ID" value="CAI9916300.1"/>
    <property type="molecule type" value="Genomic_DNA"/>
</dbReference>
<reference evidence="2 3" key="2">
    <citation type="submission" date="2024-07" db="EMBL/GenBank/DDBJ databases">
        <authorList>
            <person name="Akdeniz Z."/>
        </authorList>
    </citation>
    <scope>NUCLEOTIDE SEQUENCE [LARGE SCALE GENOMIC DNA]</scope>
</reference>
<evidence type="ECO:0000313" key="2">
    <source>
        <dbReference type="EMBL" id="CAL6074331.1"/>
    </source>
</evidence>
<dbReference type="InterPro" id="IPR036770">
    <property type="entry name" value="Ankyrin_rpt-contain_sf"/>
</dbReference>
<dbReference type="Pfam" id="PF12796">
    <property type="entry name" value="Ank_2"/>
    <property type="match status" value="1"/>
</dbReference>
<sequence>MQKLSDAAWLQACATNDVIIVSQYKHQKAKYVDNEGNSGLILATQLSHNAIIKILAQMENCIQNNIGYTALMYAVINNNVQATKWLCPYEMGLRNDNGDLALHLSKNLIITDILSIEKNYDNQEIGKFVKDITNLIENIHNSGYAMTQWNMETNRYSWADLEIVLENFYKVTQKFAKKYQQEENMEEIQIG</sequence>
<proteinExistence type="predicted"/>
<reference evidence="1" key="1">
    <citation type="submission" date="2023-06" db="EMBL/GenBank/DDBJ databases">
        <authorList>
            <person name="Kurt Z."/>
        </authorList>
    </citation>
    <scope>NUCLEOTIDE SEQUENCE</scope>
</reference>
<dbReference type="InterPro" id="IPR002110">
    <property type="entry name" value="Ankyrin_rpt"/>
</dbReference>
<keyword evidence="3" id="KW-1185">Reference proteome</keyword>
<dbReference type="PANTHER" id="PTHR24120:SF4">
    <property type="entry name" value="GH07239P"/>
    <property type="match status" value="1"/>
</dbReference>